<evidence type="ECO:0000313" key="2">
    <source>
        <dbReference type="Proteomes" id="UP001154265"/>
    </source>
</evidence>
<reference evidence="1" key="2">
    <citation type="submission" date="2022-01" db="EMBL/GenBank/DDBJ databases">
        <authorList>
            <person name="Zivanovic Y."/>
            <person name="Moreira D."/>
            <person name="Lopez-Garcia P."/>
        </authorList>
    </citation>
    <scope>NUCLEOTIDE SEQUENCE</scope>
    <source>
        <strain evidence="1">G9</strain>
    </source>
</reference>
<dbReference type="RefSeq" id="WP_277866467.1">
    <property type="nucleotide sequence ID" value="NZ_JAKKUT010000002.1"/>
</dbReference>
<proteinExistence type="predicted"/>
<dbReference type="Proteomes" id="UP001154265">
    <property type="component" value="Unassembled WGS sequence"/>
</dbReference>
<protein>
    <submittedName>
        <fullName evidence="1">Uncharacterized protein</fullName>
    </submittedName>
</protein>
<evidence type="ECO:0000313" key="1">
    <source>
        <dbReference type="EMBL" id="MDG2990560.1"/>
    </source>
</evidence>
<keyword evidence="2" id="KW-1185">Reference proteome</keyword>
<reference evidence="1" key="1">
    <citation type="journal article" date="2022" name="Genome Biol. Evol.">
        <title>A New Gene Family Diagnostic for Intracellular Biomineralization of Amorphous Ca Carbonates by Cyanobacteria.</title>
        <authorList>
            <person name="Benzerara K."/>
            <person name="Duprat E."/>
            <person name="Bitard-Feildel T."/>
            <person name="Caumes G."/>
            <person name="Cassier-Chauvat C."/>
            <person name="Chauvat F."/>
            <person name="Dezi M."/>
            <person name="Diop S.I."/>
            <person name="Gaschignard G."/>
            <person name="Gorgen S."/>
            <person name="Gugger M."/>
            <person name="Lopez-Garcia P."/>
            <person name="Millet M."/>
            <person name="Skouri-Panet F."/>
            <person name="Moreira D."/>
            <person name="Callebaut I."/>
        </authorList>
    </citation>
    <scope>NUCLEOTIDE SEQUENCE</scope>
    <source>
        <strain evidence="1">G9</strain>
    </source>
</reference>
<dbReference type="EMBL" id="JAKKUT010000002">
    <property type="protein sequence ID" value="MDG2990560.1"/>
    <property type="molecule type" value="Genomic_DNA"/>
</dbReference>
<name>A0ABT6EZ39_9SYNE</name>
<comment type="caution">
    <text evidence="1">The sequence shown here is derived from an EMBL/GenBank/DDBJ whole genome shotgun (WGS) entry which is preliminary data.</text>
</comment>
<organism evidence="1 2">
    <name type="scientific">Candidatus Synechococcus calcipolaris G9</name>
    <dbReference type="NCBI Taxonomy" id="1497997"/>
    <lineage>
        <taxon>Bacteria</taxon>
        <taxon>Bacillati</taxon>
        <taxon>Cyanobacteriota</taxon>
        <taxon>Cyanophyceae</taxon>
        <taxon>Synechococcales</taxon>
        <taxon>Synechococcaceae</taxon>
        <taxon>Synechococcus</taxon>
    </lineage>
</organism>
<gene>
    <name evidence="1" type="ORF">L3556_06370</name>
</gene>
<accession>A0ABT6EZ39</accession>
<sequence length="205" mass="23048">MAKPQFTRLTVQWGAYRLMKPRARSGTSRQLTTVGVYGQMLKGTADRIKLRKQQLRPARAIIMRSLASRKTTRGKRSAEPLINPNTGRKLPDPYPYLWVPKPQTHFSKWVRTVGTRDYANLLEAKLSPRDARWSRIGVPRQLSVARHVMNLCRFSETGAFRAFGKTFILARATRTAFASKAQSVKIGAAAPVNDNADTAKPVNEI</sequence>